<evidence type="ECO:0000313" key="1">
    <source>
        <dbReference type="EMBL" id="EFE94864.1"/>
    </source>
</evidence>
<evidence type="ECO:0000313" key="2">
    <source>
        <dbReference type="Proteomes" id="UP000005723"/>
    </source>
</evidence>
<reference evidence="1 2" key="1">
    <citation type="submission" date="2010-01" db="EMBL/GenBank/DDBJ databases">
        <authorList>
            <person name="Muzny D."/>
            <person name="Qin X."/>
            <person name="Deng J."/>
            <person name="Jiang H."/>
            <person name="Liu Y."/>
            <person name="Qu J."/>
            <person name="Song X.-Z."/>
            <person name="Zhang L."/>
            <person name="Thornton R."/>
            <person name="Coyle M."/>
            <person name="Francisco L."/>
            <person name="Jackson L."/>
            <person name="Javaid M."/>
            <person name="Korchina V."/>
            <person name="Kovar C."/>
            <person name="Mata R."/>
            <person name="Mathew T."/>
            <person name="Ngo R."/>
            <person name="Nguyen L."/>
            <person name="Nguyen N."/>
            <person name="Okwuonu G."/>
            <person name="Ongeri F."/>
            <person name="Pham C."/>
            <person name="Simmons D."/>
            <person name="Wilczek-Boney K."/>
            <person name="Hale W."/>
            <person name="Jakkamsetti A."/>
            <person name="Pham P."/>
            <person name="Ruth R."/>
            <person name="San Lucas F."/>
            <person name="Warren J."/>
            <person name="Zhang J."/>
            <person name="Zhao Z."/>
            <person name="Zhou C."/>
            <person name="Zhu D."/>
            <person name="Lee S."/>
            <person name="Bess C."/>
            <person name="Blankenburg K."/>
            <person name="Forbes L."/>
            <person name="Fu Q."/>
            <person name="Gubbala S."/>
            <person name="Hirani K."/>
            <person name="Jayaseelan J.C."/>
            <person name="Lara F."/>
            <person name="Munidasa M."/>
            <person name="Palculict T."/>
            <person name="Patil S."/>
            <person name="Pu L.-L."/>
            <person name="Saada N."/>
            <person name="Tang L."/>
            <person name="Weissenberger G."/>
            <person name="Zhu Y."/>
            <person name="Hemphill L."/>
            <person name="Shang Y."/>
            <person name="Youmans B."/>
            <person name="Ayvaz T."/>
            <person name="Ross M."/>
            <person name="Santibanez J."/>
            <person name="Aqrawi P."/>
            <person name="Gross S."/>
            <person name="Joshi V."/>
            <person name="Fowler G."/>
            <person name="Nazareth L."/>
            <person name="Reid J."/>
            <person name="Worley K."/>
            <person name="Petrosino J."/>
            <person name="Highlander S."/>
            <person name="Gibbs R."/>
        </authorList>
    </citation>
    <scope>NUCLEOTIDE SEQUENCE [LARGE SCALE GENOMIC DNA]</scope>
    <source>
        <strain evidence="1 2">DSM 4582</strain>
    </source>
</reference>
<sequence length="41" mass="4660">MLISPVKLSSVRQIFNWSAQLSRYRLAKLSRSLAAAQPKED</sequence>
<dbReference type="STRING" id="667129.HMPREF0758_3298"/>
<dbReference type="HOGENOM" id="CLU_3276553_0_0_6"/>
<comment type="caution">
    <text evidence="1">The sequence shown here is derived from an EMBL/GenBank/DDBJ whole genome shotgun (WGS) entry which is preliminary data.</text>
</comment>
<dbReference type="Proteomes" id="UP000005723">
    <property type="component" value="Unassembled WGS sequence"/>
</dbReference>
<protein>
    <submittedName>
        <fullName evidence="1">Uncharacterized protein</fullName>
    </submittedName>
</protein>
<dbReference type="AlphaFoldDB" id="D4E548"/>
<dbReference type="EMBL" id="ADBY01000050">
    <property type="protein sequence ID" value="EFE94864.1"/>
    <property type="molecule type" value="Genomic_DNA"/>
</dbReference>
<gene>
    <name evidence="1" type="ORF">HMPREF0758_3298</name>
</gene>
<accession>D4E548</accession>
<proteinExistence type="predicted"/>
<keyword evidence="2" id="KW-1185">Reference proteome</keyword>
<organism evidence="1 2">
    <name type="scientific">Serratia odorifera DSM 4582</name>
    <dbReference type="NCBI Taxonomy" id="667129"/>
    <lineage>
        <taxon>Bacteria</taxon>
        <taxon>Pseudomonadati</taxon>
        <taxon>Pseudomonadota</taxon>
        <taxon>Gammaproteobacteria</taxon>
        <taxon>Enterobacterales</taxon>
        <taxon>Yersiniaceae</taxon>
        <taxon>Serratia</taxon>
    </lineage>
</organism>
<name>D4E548_SEROD</name>